<dbReference type="EMBL" id="JBHSKS010000005">
    <property type="protein sequence ID" value="MFC5191833.1"/>
    <property type="molecule type" value="Genomic_DNA"/>
</dbReference>
<evidence type="ECO:0000313" key="2">
    <source>
        <dbReference type="Proteomes" id="UP001596163"/>
    </source>
</evidence>
<organism evidence="1 2">
    <name type="scientific">Algoriphagus aquatilis</name>
    <dbReference type="NCBI Taxonomy" id="490186"/>
    <lineage>
        <taxon>Bacteria</taxon>
        <taxon>Pseudomonadati</taxon>
        <taxon>Bacteroidota</taxon>
        <taxon>Cytophagia</taxon>
        <taxon>Cytophagales</taxon>
        <taxon>Cyclobacteriaceae</taxon>
        <taxon>Algoriphagus</taxon>
    </lineage>
</organism>
<sequence>MIRKIFEDWNRGILPIAISFLVGCSSGKTEENIYFKESDLPIEVLLKGEKLKLNRLQNPRQIHVNEQFIVVSQPNQDLMLNVYDKKGHRLINQLGKNGVGPGEISYVRTIESLDDPYDIWVYDSQYKSYHVYDLRDTTTAISKKSFNRNESFFYIGEMALLSDSSVWAIMMDKETQYFILGFENDTLASFGNWLTYDSRKDIPASTISSMHQGRMGVNRKGRYGVRAGLFRDYIDIVDLSEGKVTTLFGPSNHMTPYTVEYSQGYPMPKIDEKEAKAHYYNVFAGEKSMFLLYYGGAINELGNSDRKMRIFEIDYSGKILSNFVLDQNIQSFSIDESEKKIYGVSIDSEPNIITFNY</sequence>
<proteinExistence type="predicted"/>
<dbReference type="Proteomes" id="UP001596163">
    <property type="component" value="Unassembled WGS sequence"/>
</dbReference>
<keyword evidence="1" id="KW-0449">Lipoprotein</keyword>
<name>A0ABW0BW65_9BACT</name>
<comment type="caution">
    <text evidence="1">The sequence shown here is derived from an EMBL/GenBank/DDBJ whole genome shotgun (WGS) entry which is preliminary data.</text>
</comment>
<dbReference type="PROSITE" id="PS51257">
    <property type="entry name" value="PROKAR_LIPOPROTEIN"/>
    <property type="match status" value="1"/>
</dbReference>
<evidence type="ECO:0000313" key="1">
    <source>
        <dbReference type="EMBL" id="MFC5191833.1"/>
    </source>
</evidence>
<reference evidence="2" key="1">
    <citation type="journal article" date="2019" name="Int. J. Syst. Evol. Microbiol.">
        <title>The Global Catalogue of Microorganisms (GCM) 10K type strain sequencing project: providing services to taxonomists for standard genome sequencing and annotation.</title>
        <authorList>
            <consortium name="The Broad Institute Genomics Platform"/>
            <consortium name="The Broad Institute Genome Sequencing Center for Infectious Disease"/>
            <person name="Wu L."/>
            <person name="Ma J."/>
        </authorList>
    </citation>
    <scope>NUCLEOTIDE SEQUENCE [LARGE SCALE GENOMIC DNA]</scope>
    <source>
        <strain evidence="2">CGMCC 1.7030</strain>
    </source>
</reference>
<keyword evidence="2" id="KW-1185">Reference proteome</keyword>
<protein>
    <submittedName>
        <fullName evidence="1">BF3164 family lipoprotein</fullName>
    </submittedName>
</protein>
<gene>
    <name evidence="1" type="ORF">ACFPIK_08635</name>
</gene>
<dbReference type="Pfam" id="PF15869">
    <property type="entry name" value="TolB_like"/>
    <property type="match status" value="1"/>
</dbReference>
<dbReference type="RefSeq" id="WP_377914251.1">
    <property type="nucleotide sequence ID" value="NZ_JBHSKS010000005.1"/>
</dbReference>
<accession>A0ABW0BW65</accession>